<keyword evidence="1" id="KW-0472">Membrane</keyword>
<keyword evidence="1" id="KW-1133">Transmembrane helix</keyword>
<dbReference type="RefSeq" id="WP_046476908.1">
    <property type="nucleotide sequence ID" value="NZ_LN829118.1"/>
</dbReference>
<keyword evidence="1" id="KW-0812">Transmembrane</keyword>
<feature type="transmembrane region" description="Helical" evidence="1">
    <location>
        <begin position="84"/>
        <end position="108"/>
    </location>
</feature>
<dbReference type="KEGG" id="fiy:BN1229_v1_0910"/>
<dbReference type="OrthoDB" id="7906671at2"/>
<dbReference type="AlphaFoldDB" id="A0A0D6JC79"/>
<sequence length="138" mass="14569">MGRALGRLLVVPLSFLIAAVVTMAVLFTLGLERVTHVMHRYGDVENPDVLFGLMEDGILLVAGATIIPALAVVVIGEVARIRSVIYYVVGGGIALVSIPLFSGFASGFGAADVTLWQVFATAGFAGGFVYWLLAGRWT</sequence>
<evidence type="ECO:0000256" key="1">
    <source>
        <dbReference type="SAM" id="Phobius"/>
    </source>
</evidence>
<accession>A0A0D6JC79</accession>
<protein>
    <submittedName>
        <fullName evidence="2">Uncharacterized protein</fullName>
    </submittedName>
</protein>
<proteinExistence type="predicted"/>
<keyword evidence="3" id="KW-1185">Reference proteome</keyword>
<dbReference type="Proteomes" id="UP000033187">
    <property type="component" value="Chromosome 1"/>
</dbReference>
<feature type="transmembrane region" description="Helical" evidence="1">
    <location>
        <begin position="49"/>
        <end position="75"/>
    </location>
</feature>
<evidence type="ECO:0000313" key="3">
    <source>
        <dbReference type="Proteomes" id="UP000033187"/>
    </source>
</evidence>
<feature type="transmembrane region" description="Helical" evidence="1">
    <location>
        <begin position="114"/>
        <end position="133"/>
    </location>
</feature>
<reference evidence="3" key="1">
    <citation type="submission" date="2015-02" db="EMBL/GenBank/DDBJ databases">
        <authorList>
            <person name="Chooi Y.-H."/>
        </authorList>
    </citation>
    <scope>NUCLEOTIDE SEQUENCE [LARGE SCALE GENOMIC DNA]</scope>
    <source>
        <strain evidence="3">strain Y</strain>
    </source>
</reference>
<gene>
    <name evidence="2" type="ORF">YBN1229_v1_0910</name>
</gene>
<organism evidence="2 3">
    <name type="scientific">Candidatus Filomicrobium marinum</name>
    <dbReference type="NCBI Taxonomy" id="1608628"/>
    <lineage>
        <taxon>Bacteria</taxon>
        <taxon>Pseudomonadati</taxon>
        <taxon>Pseudomonadota</taxon>
        <taxon>Alphaproteobacteria</taxon>
        <taxon>Hyphomicrobiales</taxon>
        <taxon>Hyphomicrobiaceae</taxon>
        <taxon>Filomicrobium</taxon>
    </lineage>
</organism>
<feature type="transmembrane region" description="Helical" evidence="1">
    <location>
        <begin position="7"/>
        <end position="29"/>
    </location>
</feature>
<dbReference type="KEGG" id="fil:BN1229_v1_0906"/>
<evidence type="ECO:0000313" key="2">
    <source>
        <dbReference type="EMBL" id="CPR16664.1"/>
    </source>
</evidence>
<dbReference type="EMBL" id="LN829119">
    <property type="protein sequence ID" value="CPR16664.1"/>
    <property type="molecule type" value="Genomic_DNA"/>
</dbReference>
<name>A0A0D6JC79_9HYPH</name>